<organism evidence="2 3">
    <name type="scientific">Halobacteriovorax vibrionivorans</name>
    <dbReference type="NCBI Taxonomy" id="2152716"/>
    <lineage>
        <taxon>Bacteria</taxon>
        <taxon>Pseudomonadati</taxon>
        <taxon>Bdellovibrionota</taxon>
        <taxon>Bacteriovoracia</taxon>
        <taxon>Bacteriovoracales</taxon>
        <taxon>Halobacteriovoraceae</taxon>
        <taxon>Halobacteriovorax</taxon>
    </lineage>
</organism>
<gene>
    <name evidence="2" type="ORF">DAY19_10620</name>
</gene>
<dbReference type="PANTHER" id="PTHR44117">
    <property type="entry name" value="INTRAFLAGELLAR TRANSPORT PROTEIN 88 HOMOLOG"/>
    <property type="match status" value="1"/>
</dbReference>
<dbReference type="Pfam" id="PF13181">
    <property type="entry name" value="TPR_8"/>
    <property type="match status" value="2"/>
</dbReference>
<dbReference type="SUPFAM" id="SSF48452">
    <property type="entry name" value="TPR-like"/>
    <property type="match status" value="1"/>
</dbReference>
<proteinExistence type="predicted"/>
<evidence type="ECO:0000256" key="1">
    <source>
        <dbReference type="SAM" id="SignalP"/>
    </source>
</evidence>
<keyword evidence="1" id="KW-0732">Signal</keyword>
<dbReference type="PROSITE" id="PS51257">
    <property type="entry name" value="PROKAR_LIPOPROTEIN"/>
    <property type="match status" value="1"/>
</dbReference>
<dbReference type="RefSeq" id="WP_115362195.1">
    <property type="nucleotide sequence ID" value="NZ_QDKL01000002.1"/>
</dbReference>
<dbReference type="SMART" id="SM00028">
    <property type="entry name" value="TPR"/>
    <property type="match status" value="2"/>
</dbReference>
<feature type="chain" id="PRO_5045109346" description="Tetratricopeptide repeat protein" evidence="1">
    <location>
        <begin position="20"/>
        <end position="299"/>
    </location>
</feature>
<dbReference type="PANTHER" id="PTHR44117:SF1">
    <property type="entry name" value="INTRAFLAGELLAR TRANSPORT PROTEIN 88 HOMOLOG"/>
    <property type="match status" value="1"/>
</dbReference>
<dbReference type="InterPro" id="IPR011990">
    <property type="entry name" value="TPR-like_helical_dom_sf"/>
</dbReference>
<reference evidence="3" key="1">
    <citation type="journal article" date="2019" name="Int. J. Syst. Evol. Microbiol.">
        <title>Halobacteriovorax valvorus sp. nov., a novel prokaryotic predator isolated from coastal seawater of China.</title>
        <authorList>
            <person name="Chen M.-X."/>
        </authorList>
    </citation>
    <scope>NUCLEOTIDE SEQUENCE [LARGE SCALE GENOMIC DNA]</scope>
    <source>
        <strain evidence="3">BL9</strain>
    </source>
</reference>
<name>A0ABY0IGQ6_9BACT</name>
<feature type="signal peptide" evidence="1">
    <location>
        <begin position="1"/>
        <end position="19"/>
    </location>
</feature>
<dbReference type="Gene3D" id="1.25.40.10">
    <property type="entry name" value="Tetratricopeptide repeat domain"/>
    <property type="match status" value="1"/>
</dbReference>
<protein>
    <recommendedName>
        <fullName evidence="4">Tetratricopeptide repeat protein</fullName>
    </recommendedName>
</protein>
<comment type="caution">
    <text evidence="2">The sequence shown here is derived from an EMBL/GenBank/DDBJ whole genome shotgun (WGS) entry which is preliminary data.</text>
</comment>
<dbReference type="Proteomes" id="UP000443582">
    <property type="component" value="Unassembled WGS sequence"/>
</dbReference>
<evidence type="ECO:0000313" key="2">
    <source>
        <dbReference type="EMBL" id="RZF22127.1"/>
    </source>
</evidence>
<dbReference type="EMBL" id="QDKL01000002">
    <property type="protein sequence ID" value="RZF22127.1"/>
    <property type="molecule type" value="Genomic_DNA"/>
</dbReference>
<dbReference type="InterPro" id="IPR019734">
    <property type="entry name" value="TPR_rpt"/>
</dbReference>
<evidence type="ECO:0000313" key="3">
    <source>
        <dbReference type="Proteomes" id="UP000443582"/>
    </source>
</evidence>
<keyword evidence="3" id="KW-1185">Reference proteome</keyword>
<evidence type="ECO:0008006" key="4">
    <source>
        <dbReference type="Google" id="ProtNLM"/>
    </source>
</evidence>
<accession>A0ABY0IGQ6</accession>
<sequence length="299" mass="34090">MKFLNISLLILLLASCASGGKTVQKLGGEEAEQIENLSNEDFKPKKQVRYNADADYHLINDLVDDVLEDESLDKVSKERLESIDEKKTGLVGLCYLGNTKEGLAKLDALYEKNKKNPAYWNQQGICSYKTGNKRLAKVYFNKAVALNSKYIPAINNIGVISVDEGKDRKAIAAFKQVLLIKRNNKTAMFNLSNIYIKYGLYSKSTAMLKNLYRVNKKDRDVINSLVYSYLFDGKPKFAYTILKEMNSDYFEIPSLKIALYYSLKQLKSEHAKRVREDIEDMDLNAKDKTIFQQIKGLTI</sequence>